<dbReference type="InterPro" id="IPR039426">
    <property type="entry name" value="TonB-dep_rcpt-like"/>
</dbReference>
<dbReference type="AlphaFoldDB" id="I4AKA3"/>
<dbReference type="PROSITE" id="PS51257">
    <property type="entry name" value="PROKAR_LIPOPROTEIN"/>
    <property type="match status" value="1"/>
</dbReference>
<keyword evidence="10" id="KW-0675">Receptor</keyword>
<dbReference type="Pfam" id="PF13620">
    <property type="entry name" value="CarboxypepD_reg"/>
    <property type="match status" value="1"/>
</dbReference>
<dbReference type="GO" id="GO:0015344">
    <property type="term" value="F:siderophore uptake transmembrane transporter activity"/>
    <property type="evidence" value="ECO:0007669"/>
    <property type="project" value="TreeGrafter"/>
</dbReference>
<dbReference type="STRING" id="880071.Fleli_2004"/>
<keyword evidence="2" id="KW-0813">Transport</keyword>
<dbReference type="GO" id="GO:0044718">
    <property type="term" value="P:siderophore transmembrane transport"/>
    <property type="evidence" value="ECO:0007669"/>
    <property type="project" value="TreeGrafter"/>
</dbReference>
<dbReference type="RefSeq" id="WP_014797837.1">
    <property type="nucleotide sequence ID" value="NC_018018.1"/>
</dbReference>
<dbReference type="InterPro" id="IPR037066">
    <property type="entry name" value="Plug_dom_sf"/>
</dbReference>
<evidence type="ECO:0000256" key="3">
    <source>
        <dbReference type="ARBA" id="ARBA00022452"/>
    </source>
</evidence>
<dbReference type="SUPFAM" id="SSF56935">
    <property type="entry name" value="Porins"/>
    <property type="match status" value="1"/>
</dbReference>
<dbReference type="Proteomes" id="UP000006054">
    <property type="component" value="Chromosome"/>
</dbReference>
<dbReference type="Pfam" id="PF07715">
    <property type="entry name" value="Plug"/>
    <property type="match status" value="1"/>
</dbReference>
<evidence type="ECO:0000256" key="2">
    <source>
        <dbReference type="ARBA" id="ARBA00022448"/>
    </source>
</evidence>
<dbReference type="PATRIC" id="fig|880071.3.peg.1991"/>
<keyword evidence="3" id="KW-1134">Transmembrane beta strand</keyword>
<evidence type="ECO:0000256" key="5">
    <source>
        <dbReference type="ARBA" id="ARBA00023136"/>
    </source>
</evidence>
<feature type="domain" description="TonB-dependent transporter Oar-like beta-barrel" evidence="9">
    <location>
        <begin position="245"/>
        <end position="319"/>
    </location>
</feature>
<proteinExistence type="predicted"/>
<evidence type="ECO:0000259" key="8">
    <source>
        <dbReference type="Pfam" id="PF07715"/>
    </source>
</evidence>
<gene>
    <name evidence="10" type="ordered locus">Fleli_2004</name>
</gene>
<dbReference type="GO" id="GO:0009279">
    <property type="term" value="C:cell outer membrane"/>
    <property type="evidence" value="ECO:0007669"/>
    <property type="project" value="UniProtKB-SubCell"/>
</dbReference>
<dbReference type="PANTHER" id="PTHR30069:SF46">
    <property type="entry name" value="OAR PROTEIN"/>
    <property type="match status" value="1"/>
</dbReference>
<evidence type="ECO:0000256" key="6">
    <source>
        <dbReference type="ARBA" id="ARBA00023237"/>
    </source>
</evidence>
<feature type="signal peptide" evidence="7">
    <location>
        <begin position="1"/>
        <end position="24"/>
    </location>
</feature>
<protein>
    <submittedName>
        <fullName evidence="10">Outer membrane receptor for ferrienterochelin and colicins</fullName>
    </submittedName>
</protein>
<dbReference type="EMBL" id="CP003345">
    <property type="protein sequence ID" value="AFM04388.1"/>
    <property type="molecule type" value="Genomic_DNA"/>
</dbReference>
<dbReference type="eggNOG" id="COG4771">
    <property type="taxonomic scope" value="Bacteria"/>
</dbReference>
<comment type="subcellular location">
    <subcellularLocation>
        <location evidence="1">Cell outer membrane</location>
        <topology evidence="1">Multi-pass membrane protein</topology>
    </subcellularLocation>
</comment>
<dbReference type="Gene3D" id="2.60.40.1120">
    <property type="entry name" value="Carboxypeptidase-like, regulatory domain"/>
    <property type="match status" value="1"/>
</dbReference>
<feature type="chain" id="PRO_5003686243" evidence="7">
    <location>
        <begin position="25"/>
        <end position="1095"/>
    </location>
</feature>
<dbReference type="Gene3D" id="2.40.170.20">
    <property type="entry name" value="TonB-dependent receptor, beta-barrel domain"/>
    <property type="match status" value="1"/>
</dbReference>
<dbReference type="SUPFAM" id="SSF49464">
    <property type="entry name" value="Carboxypeptidase regulatory domain-like"/>
    <property type="match status" value="1"/>
</dbReference>
<name>I4AKA3_BERLS</name>
<organism evidence="10 11">
    <name type="scientific">Bernardetia litoralis (strain ATCC 23117 / DSM 6794 / NBRC 15988 / NCIMB 1366 / Fx l1 / Sio-4)</name>
    <name type="common">Flexibacter litoralis</name>
    <dbReference type="NCBI Taxonomy" id="880071"/>
    <lineage>
        <taxon>Bacteria</taxon>
        <taxon>Pseudomonadati</taxon>
        <taxon>Bacteroidota</taxon>
        <taxon>Cytophagia</taxon>
        <taxon>Cytophagales</taxon>
        <taxon>Bernardetiaceae</taxon>
        <taxon>Bernardetia</taxon>
    </lineage>
</organism>
<dbReference type="PANTHER" id="PTHR30069">
    <property type="entry name" value="TONB-DEPENDENT OUTER MEMBRANE RECEPTOR"/>
    <property type="match status" value="1"/>
</dbReference>
<dbReference type="InterPro" id="IPR036942">
    <property type="entry name" value="Beta-barrel_TonB_sf"/>
</dbReference>
<accession>I4AKA3</accession>
<evidence type="ECO:0000313" key="10">
    <source>
        <dbReference type="EMBL" id="AFM04388.1"/>
    </source>
</evidence>
<keyword evidence="11" id="KW-1185">Reference proteome</keyword>
<sequence length="1095" mass="120315" precursor="true">MMKHYILSLIAFVFACSVAFNSFGQGSTTAALSGVVKDKNGEELPGATVLAVHTPTGSQFGAVTTLSGNYTIVNMNVGGPYTITVQYVGFEDQKKENVYLSLGQTLRMNFDLSEDIITTGEVVITGNAELIDGEQTGAKTTVTQEQLNALPTIARDLTDFTRTTPQASVTGGGGITFAGQNNRYNSLMIDGAVNNDVFGLSSAGTNGGQAGISPISLDAIEQVQIVIAPFDVRQGGFSGGGVNAVTRSGTNKVEGSVYYLFRNEGLAGKTPTDDESFERQKLDDFSSYVTGFRVGAPLKKDKLFLFINGEIERRETPQPFNFNDYNGASSQAEIENLASQLQSKYGYDAGGFLDNTAEVESNKIFARLDWNISKNHKLTARHSYTQGDNLSRSRSSSGTINFGNNGVAFPTVTNSSALELKSRFGDNKSNSLIIGYTNVIDDRDPIGADFPRVRIDDGSSRIYFGSEAYSTANKLEQSTFTITDNFSIFKGKHTITIGTHNEFYSTYNLFVAQNYGEYQFASLEDFLNEEPSIGYSRSYSLVDDVTGDGSAAAAEFTGMQLGFYAQDEYAASEKLNITFGVRVDIPIFKDPTTNQGFNDSTLAKVQQYYPDLAGSVQSGQLWKTPLLVSPRLGFNYDVKGDRSLQIRGGVGIFTSRIPLVWPGGAYNNNGLTVGGVFSSGVDFRADPFNQYTAGDFGQTLSLPSGQMDLFVEDFKLPQVVRASLAVDKSLPWGMVGTLEGIYTKTLNNVLYYNVNVKPATRNFSGADNRPYYDRYDEVESDYTRIMVGDNTNKGYSYNITAQIQKPFDNGFMASLAYTYGQAKSMNDGLSSQNSSQWRYVQNVNGKNDLDLAYSNFDLGSRVVGMVSYRLDYLDHAATTISLFYNGQSGNRFSYIYNGQLANDDTGSSSTASDLIYVPANQSDIVFNPITRTVDGAEVVVTADQQWQAFDNYIKNDEYLNGRRGDYAERNGSRLPFVSTLDLRILQDFYIKTANGTKHNLQLSFDVFNFTNLINKDWGRMYFTYNENVTLVDFEGVNTVTNPDGSTSYIPTFQFGSISSSGEYQTITEAKDNYTIDDSGVNSSRWQMQIGVRYSF</sequence>
<feature type="domain" description="TonB-dependent transporter Oar-like beta-barrel" evidence="9">
    <location>
        <begin position="352"/>
        <end position="1014"/>
    </location>
</feature>
<evidence type="ECO:0000256" key="4">
    <source>
        <dbReference type="ARBA" id="ARBA00022692"/>
    </source>
</evidence>
<reference evidence="11" key="1">
    <citation type="submission" date="2012-06" db="EMBL/GenBank/DDBJ databases">
        <title>The complete genome of Flexibacter litoralis DSM 6794.</title>
        <authorList>
            <person name="Lucas S."/>
            <person name="Copeland A."/>
            <person name="Lapidus A."/>
            <person name="Glavina del Rio T."/>
            <person name="Dalin E."/>
            <person name="Tice H."/>
            <person name="Bruce D."/>
            <person name="Goodwin L."/>
            <person name="Pitluck S."/>
            <person name="Peters L."/>
            <person name="Ovchinnikova G."/>
            <person name="Lu M."/>
            <person name="Kyrpides N."/>
            <person name="Mavromatis K."/>
            <person name="Ivanova N."/>
            <person name="Brettin T."/>
            <person name="Detter J.C."/>
            <person name="Han C."/>
            <person name="Larimer F."/>
            <person name="Land M."/>
            <person name="Hauser L."/>
            <person name="Markowitz V."/>
            <person name="Cheng J.-F."/>
            <person name="Hugenholtz P."/>
            <person name="Woyke T."/>
            <person name="Wu D."/>
            <person name="Spring S."/>
            <person name="Lang E."/>
            <person name="Kopitz M."/>
            <person name="Brambilla E."/>
            <person name="Klenk H.-P."/>
            <person name="Eisen J.A."/>
        </authorList>
    </citation>
    <scope>NUCLEOTIDE SEQUENCE [LARGE SCALE GENOMIC DNA]</scope>
    <source>
        <strain evidence="11">ATCC 23117 / DSM 6794 / NBRC 15988 / NCIMB 1366 / Sio-4</strain>
    </source>
</reference>
<dbReference type="InterPro" id="IPR057601">
    <property type="entry name" value="Oar-like_b-barrel"/>
</dbReference>
<keyword evidence="7" id="KW-0732">Signal</keyword>
<dbReference type="Gene3D" id="2.170.130.10">
    <property type="entry name" value="TonB-dependent receptor, plug domain"/>
    <property type="match status" value="1"/>
</dbReference>
<dbReference type="KEGG" id="fli:Fleli_2004"/>
<keyword evidence="4" id="KW-0812">Transmembrane</keyword>
<evidence type="ECO:0000313" key="11">
    <source>
        <dbReference type="Proteomes" id="UP000006054"/>
    </source>
</evidence>
<dbReference type="Pfam" id="PF25183">
    <property type="entry name" value="OMP_b-brl_4"/>
    <property type="match status" value="2"/>
</dbReference>
<evidence type="ECO:0000259" key="9">
    <source>
        <dbReference type="Pfam" id="PF25183"/>
    </source>
</evidence>
<dbReference type="InterPro" id="IPR012910">
    <property type="entry name" value="Plug_dom"/>
</dbReference>
<keyword evidence="6" id="KW-0998">Cell outer membrane</keyword>
<dbReference type="InterPro" id="IPR008969">
    <property type="entry name" value="CarboxyPept-like_regulatory"/>
</dbReference>
<feature type="domain" description="TonB-dependent receptor plug" evidence="8">
    <location>
        <begin position="134"/>
        <end position="242"/>
    </location>
</feature>
<dbReference type="HOGENOM" id="CLU_006298_1_0_10"/>
<evidence type="ECO:0000256" key="1">
    <source>
        <dbReference type="ARBA" id="ARBA00004571"/>
    </source>
</evidence>
<evidence type="ECO:0000256" key="7">
    <source>
        <dbReference type="SAM" id="SignalP"/>
    </source>
</evidence>
<keyword evidence="5" id="KW-0472">Membrane</keyword>